<organism evidence="2">
    <name type="scientific">Mesocestoides corti</name>
    <name type="common">Flatworm</name>
    <dbReference type="NCBI Taxonomy" id="53468"/>
    <lineage>
        <taxon>Eukaryota</taxon>
        <taxon>Metazoa</taxon>
        <taxon>Spiralia</taxon>
        <taxon>Lophotrochozoa</taxon>
        <taxon>Platyhelminthes</taxon>
        <taxon>Cestoda</taxon>
        <taxon>Eucestoda</taxon>
        <taxon>Cyclophyllidea</taxon>
        <taxon>Mesocestoididae</taxon>
        <taxon>Mesocestoides</taxon>
    </lineage>
</organism>
<evidence type="ECO:0000256" key="1">
    <source>
        <dbReference type="SAM" id="MobiDB-lite"/>
    </source>
</evidence>
<feature type="compositionally biased region" description="Polar residues" evidence="1">
    <location>
        <begin position="1"/>
        <end position="12"/>
    </location>
</feature>
<sequence length="132" mass="14384">MHSTTNESTGNLSVEYPSPSIKKTGTIDQASLTSHNPEPHVRRSPSESIKLAAPPFIYHFSNVSVSGWLPIILACQSDRGLAEARVVQYVCAHVRQARATSRAPSIRVHTLATPLITYCTSFVSFSGCLLIF</sequence>
<dbReference type="AlphaFoldDB" id="A0A5K3FZL3"/>
<feature type="region of interest" description="Disordered" evidence="1">
    <location>
        <begin position="1"/>
        <end position="45"/>
    </location>
</feature>
<feature type="compositionally biased region" description="Polar residues" evidence="1">
    <location>
        <begin position="21"/>
        <end position="36"/>
    </location>
</feature>
<evidence type="ECO:0000313" key="2">
    <source>
        <dbReference type="WBParaSite" id="MCU_013437-RA"/>
    </source>
</evidence>
<accession>A0A5K3FZL3</accession>
<dbReference type="WBParaSite" id="MCU_013437-RA">
    <property type="protein sequence ID" value="MCU_013437-RA"/>
    <property type="gene ID" value="MCU_013437"/>
</dbReference>
<protein>
    <submittedName>
        <fullName evidence="2">Uncharacterized protein</fullName>
    </submittedName>
</protein>
<name>A0A5K3FZL3_MESCO</name>
<reference evidence="2" key="1">
    <citation type="submission" date="2019-11" db="UniProtKB">
        <authorList>
            <consortium name="WormBaseParasite"/>
        </authorList>
    </citation>
    <scope>IDENTIFICATION</scope>
</reference>
<proteinExistence type="predicted"/>